<dbReference type="Gene3D" id="2.120.10.30">
    <property type="entry name" value="TolB, C-terminal domain"/>
    <property type="match status" value="2"/>
</dbReference>
<dbReference type="RefSeq" id="WP_038677906.1">
    <property type="nucleotide sequence ID" value="NZ_BJMC01000008.1"/>
</dbReference>
<dbReference type="InterPro" id="IPR011042">
    <property type="entry name" value="6-blade_b-propeller_TolB-like"/>
</dbReference>
<accession>A0A0A1DI13</accession>
<dbReference type="OrthoDB" id="5243203at2"/>
<dbReference type="SUPFAM" id="SSF69322">
    <property type="entry name" value="Tricorn protease domain 2"/>
    <property type="match status" value="1"/>
</dbReference>
<dbReference type="EMBL" id="CP009896">
    <property type="protein sequence ID" value="AIY16934.1"/>
    <property type="molecule type" value="Genomic_DNA"/>
</dbReference>
<proteinExistence type="predicted"/>
<protein>
    <submittedName>
        <fullName evidence="1">Uncharacterized protein</fullName>
    </submittedName>
</protein>
<dbReference type="KEGG" id="psim:KR76_09515"/>
<reference evidence="1 2" key="1">
    <citation type="journal article" date="2015" name="Genome Announc.">
        <title>Complete Genome Sequence of Steroid-Transforming Nocardioides simplex VKM Ac-2033D.</title>
        <authorList>
            <person name="Shtratnikova V.Y."/>
            <person name="Schelkunov M.I."/>
            <person name="Pekov Y.A."/>
            <person name="Fokina V.V."/>
            <person name="Logacheva M.D."/>
            <person name="Sokolov S.L."/>
            <person name="Bragin E.Y."/>
            <person name="Ashapkin V.V."/>
            <person name="Donova M.V."/>
        </authorList>
    </citation>
    <scope>NUCLEOTIDE SEQUENCE [LARGE SCALE GENOMIC DNA]</scope>
    <source>
        <strain evidence="1 2">VKM Ac-2033D</strain>
    </source>
</reference>
<dbReference type="InterPro" id="IPR011659">
    <property type="entry name" value="WD40"/>
</dbReference>
<organism evidence="1 2">
    <name type="scientific">Nocardioides simplex</name>
    <name type="common">Arthrobacter simplex</name>
    <dbReference type="NCBI Taxonomy" id="2045"/>
    <lineage>
        <taxon>Bacteria</taxon>
        <taxon>Bacillati</taxon>
        <taxon>Actinomycetota</taxon>
        <taxon>Actinomycetes</taxon>
        <taxon>Propionibacteriales</taxon>
        <taxon>Nocardioidaceae</taxon>
        <taxon>Pimelobacter</taxon>
    </lineage>
</organism>
<dbReference type="GeneID" id="96612738"/>
<evidence type="ECO:0000313" key="1">
    <source>
        <dbReference type="EMBL" id="AIY16934.1"/>
    </source>
</evidence>
<dbReference type="Gene3D" id="2.60.40.2700">
    <property type="match status" value="1"/>
</dbReference>
<dbReference type="eggNOG" id="COG0823">
    <property type="taxonomic scope" value="Bacteria"/>
</dbReference>
<dbReference type="AlphaFoldDB" id="A0A0A1DI13"/>
<dbReference type="STRING" id="2045.KR76_09515"/>
<keyword evidence="2" id="KW-1185">Reference proteome</keyword>
<dbReference type="eggNOG" id="COG2340">
    <property type="taxonomic scope" value="Bacteria"/>
</dbReference>
<gene>
    <name evidence="1" type="ORF">KR76_09515</name>
</gene>
<dbReference type="Proteomes" id="UP000030300">
    <property type="component" value="Chromosome"/>
</dbReference>
<name>A0A0A1DI13_NOCSI</name>
<dbReference type="HOGENOM" id="CLU_635898_0_0_11"/>
<evidence type="ECO:0000313" key="2">
    <source>
        <dbReference type="Proteomes" id="UP000030300"/>
    </source>
</evidence>
<sequence length="432" mass="45732">MHPVPPPRRRLRRALALGLLLALPGALLPVSLPLLAAPAQAQAAPDAATPPGTLVFVKNHDVWISRGDGSAARRVTTGGAAGNPWRSPTQSGTGVVVATRGPLLYRMDQWGNVLNVIDPPALVNTAGQPMDGTVAEAAISPDGSRIAYTYTQYTCPVGVGCAWRSVTGYTDATTTSPPAKYGTTPFEHPSWVTGGRTLVTGGYLSQLNLHDLGHGEAVHWFDDSELYANDTDLGNGEVSPDGRLLAAVRGYGDSQQIIWYAVNGDARTGRPTLPTPLCWTETGSGITNPTWAPDGSALAIEQPQGIEIARDIQGCTSITLAIPGGSQPSWSRAALSTQRPAAKRITATARPKVSGKARPGRRLAVSTGGWTPAPATYAYQWYRNNRPVPGARSRTYRVVKADRGKRLSVRVTASRPGYTPASATTAPLKVRR</sequence>
<dbReference type="Pfam" id="PF07676">
    <property type="entry name" value="PD40"/>
    <property type="match status" value="2"/>
</dbReference>